<comment type="caution">
    <text evidence="1">The sequence shown here is derived from an EMBL/GenBank/DDBJ whole genome shotgun (WGS) entry which is preliminary data.</text>
</comment>
<evidence type="ECO:0000313" key="2">
    <source>
        <dbReference type="Proteomes" id="UP000033854"/>
    </source>
</evidence>
<dbReference type="Proteomes" id="UP000033854">
    <property type="component" value="Unassembled WGS sequence"/>
</dbReference>
<dbReference type="EMBL" id="LCDA01000002">
    <property type="protein sequence ID" value="KKS43138.1"/>
    <property type="molecule type" value="Genomic_DNA"/>
</dbReference>
<dbReference type="AlphaFoldDB" id="A0A0G1C0I1"/>
<protein>
    <submittedName>
        <fullName evidence="1">Uncharacterized protein</fullName>
    </submittedName>
</protein>
<sequence length="30" mass="3355">MLIRGFGIFEAMKAPVAPWAIESMVNFSIQ</sequence>
<reference evidence="1 2" key="1">
    <citation type="journal article" date="2015" name="Nature">
        <title>rRNA introns, odd ribosomes, and small enigmatic genomes across a large radiation of phyla.</title>
        <authorList>
            <person name="Brown C.T."/>
            <person name="Hug L.A."/>
            <person name="Thomas B.C."/>
            <person name="Sharon I."/>
            <person name="Castelle C.J."/>
            <person name="Singh A."/>
            <person name="Wilkins M.J."/>
            <person name="Williams K.H."/>
            <person name="Banfield J.F."/>
        </authorList>
    </citation>
    <scope>NUCLEOTIDE SEQUENCE [LARGE SCALE GENOMIC DNA]</scope>
</reference>
<gene>
    <name evidence="1" type="ORF">UV06_C0002G0040</name>
</gene>
<accession>A0A0G1C0I1</accession>
<organism evidence="1 2">
    <name type="scientific">Candidatus Collierbacteria bacterium GW2011_GWA2_42_17</name>
    <dbReference type="NCBI Taxonomy" id="1618378"/>
    <lineage>
        <taxon>Bacteria</taxon>
        <taxon>Candidatus Collieribacteriota</taxon>
    </lineage>
</organism>
<evidence type="ECO:0000313" key="1">
    <source>
        <dbReference type="EMBL" id="KKS43138.1"/>
    </source>
</evidence>
<name>A0A0G1C0I1_9BACT</name>
<proteinExistence type="predicted"/>